<dbReference type="Proteomes" id="UP000437862">
    <property type="component" value="Chromosome"/>
</dbReference>
<sequence length="365" mass="40038">MRMILICEIPGLWQNLARKIYARHKKMYASENLPIDVAHHSCGSTRYVTRADLVRSAGMLGAAYTFTDSAPAGEQVLHGQFDTLRLRPGLILHTACVRDLRTMETSNHLNPGVKIVLLVDGATDLSFGHHRFQLGPAGPDPALRGTGALVNLAEEDMFARRWQAGRSERKVSLTLTPAWLEEGGFANHADHRAMASFCAEHLARQPWTVSGRARALARQILEPGSFAPGLERLRLESRCIELAAEALAVIGTPAAPTSLRELERRRLRRLDELLHADGADALSMADLAREVGTNPVTLQALARRAWGCTVFERLRALRLDRAQELLLGGASVADAAAVAGYSAATNFATAYRRRFGCTPRQVRAR</sequence>
<dbReference type="InterPro" id="IPR009057">
    <property type="entry name" value="Homeodomain-like_sf"/>
</dbReference>
<evidence type="ECO:0000256" key="2">
    <source>
        <dbReference type="ARBA" id="ARBA00023125"/>
    </source>
</evidence>
<evidence type="ECO:0000313" key="6">
    <source>
        <dbReference type="Proteomes" id="UP000437862"/>
    </source>
</evidence>
<dbReference type="Gene3D" id="1.10.10.60">
    <property type="entry name" value="Homeodomain-like"/>
    <property type="match status" value="1"/>
</dbReference>
<dbReference type="SUPFAM" id="SSF46689">
    <property type="entry name" value="Homeodomain-like"/>
    <property type="match status" value="1"/>
</dbReference>
<evidence type="ECO:0000259" key="4">
    <source>
        <dbReference type="PROSITE" id="PS01124"/>
    </source>
</evidence>
<dbReference type="InterPro" id="IPR053142">
    <property type="entry name" value="PchR_regulatory_protein"/>
</dbReference>
<feature type="domain" description="HTH araC/xylS-type" evidence="4">
    <location>
        <begin position="268"/>
        <end position="365"/>
    </location>
</feature>
<dbReference type="EMBL" id="CP046904">
    <property type="protein sequence ID" value="QGZ38056.1"/>
    <property type="molecule type" value="Genomic_DNA"/>
</dbReference>
<dbReference type="InterPro" id="IPR018062">
    <property type="entry name" value="HTH_AraC-typ_CS"/>
</dbReference>
<dbReference type="InterPro" id="IPR018060">
    <property type="entry name" value="HTH_AraC"/>
</dbReference>
<evidence type="ECO:0000256" key="1">
    <source>
        <dbReference type="ARBA" id="ARBA00023015"/>
    </source>
</evidence>
<keyword evidence="1" id="KW-0805">Transcription regulation</keyword>
<dbReference type="Pfam" id="PF12833">
    <property type="entry name" value="HTH_18"/>
    <property type="match status" value="1"/>
</dbReference>
<dbReference type="PROSITE" id="PS01124">
    <property type="entry name" value="HTH_ARAC_FAMILY_2"/>
    <property type="match status" value="1"/>
</dbReference>
<organism evidence="5 6">
    <name type="scientific">Pseudoduganella flava</name>
    <dbReference type="NCBI Taxonomy" id="871742"/>
    <lineage>
        <taxon>Bacteria</taxon>
        <taxon>Pseudomonadati</taxon>
        <taxon>Pseudomonadota</taxon>
        <taxon>Betaproteobacteria</taxon>
        <taxon>Burkholderiales</taxon>
        <taxon>Oxalobacteraceae</taxon>
        <taxon>Telluria group</taxon>
        <taxon>Pseudoduganella</taxon>
    </lineage>
</organism>
<keyword evidence="6" id="KW-1185">Reference proteome</keyword>
<name>A0ABX6FN42_9BURK</name>
<gene>
    <name evidence="5" type="ORF">GO485_02660</name>
</gene>
<dbReference type="PROSITE" id="PS00041">
    <property type="entry name" value="HTH_ARAC_FAMILY_1"/>
    <property type="match status" value="1"/>
</dbReference>
<dbReference type="PANTHER" id="PTHR47893:SF1">
    <property type="entry name" value="REGULATORY PROTEIN PCHR"/>
    <property type="match status" value="1"/>
</dbReference>
<evidence type="ECO:0000256" key="3">
    <source>
        <dbReference type="ARBA" id="ARBA00023163"/>
    </source>
</evidence>
<reference evidence="5 6" key="1">
    <citation type="submission" date="2019-12" db="EMBL/GenBank/DDBJ databases">
        <title>Draft Genome Sequences of Six Type Strains of the Genus Massilia.</title>
        <authorList>
            <person name="Miess H."/>
            <person name="Frediansyah A."/>
            <person name="Goeker M."/>
            <person name="Gross H."/>
        </authorList>
    </citation>
    <scope>NUCLEOTIDE SEQUENCE [LARGE SCALE GENOMIC DNA]</scope>
    <source>
        <strain evidence="5 6">DSM 26639</strain>
    </source>
</reference>
<keyword evidence="3" id="KW-0804">Transcription</keyword>
<proteinExistence type="predicted"/>
<evidence type="ECO:0000313" key="5">
    <source>
        <dbReference type="EMBL" id="QGZ38056.1"/>
    </source>
</evidence>
<protein>
    <submittedName>
        <fullName evidence="5">Helix-turn-helix domain-containing protein</fullName>
    </submittedName>
</protein>
<dbReference type="SMART" id="SM00342">
    <property type="entry name" value="HTH_ARAC"/>
    <property type="match status" value="1"/>
</dbReference>
<accession>A0ABX6FN42</accession>
<dbReference type="PANTHER" id="PTHR47893">
    <property type="entry name" value="REGULATORY PROTEIN PCHR"/>
    <property type="match status" value="1"/>
</dbReference>
<keyword evidence="2" id="KW-0238">DNA-binding</keyword>